<comment type="caution">
    <text evidence="5">The sequence shown here is derived from an EMBL/GenBank/DDBJ whole genome shotgun (WGS) entry which is preliminary data.</text>
</comment>
<sequence>MQRMGARVFACLLSAEDGTLTSAELAERLRISPAAVSGAIRYLAQVRMVSRRRTPGSRRERYVVHEDTWYSSMINREHFLTRLAATLNSGVTALGKDTEAGRRLRETEEFMLFLQDELEGILARWEQRRAARAASS</sequence>
<dbReference type="InterPro" id="IPR036390">
    <property type="entry name" value="WH_DNA-bd_sf"/>
</dbReference>
<dbReference type="GO" id="GO:0003700">
    <property type="term" value="F:DNA-binding transcription factor activity"/>
    <property type="evidence" value="ECO:0007669"/>
    <property type="project" value="InterPro"/>
</dbReference>
<dbReference type="PANTHER" id="PTHR38465:SF2">
    <property type="entry name" value="HTH-TYPE TRANSCRIPTIONAL REGULATOR MMPR5"/>
    <property type="match status" value="1"/>
</dbReference>
<protein>
    <submittedName>
        <fullName evidence="5">MarR family transcriptional regulator</fullName>
    </submittedName>
</protein>
<keyword evidence="1" id="KW-0805">Transcription regulation</keyword>
<dbReference type="InterPro" id="IPR052362">
    <property type="entry name" value="HTH-GbsR_regulator"/>
</dbReference>
<evidence type="ECO:0000256" key="1">
    <source>
        <dbReference type="ARBA" id="ARBA00023015"/>
    </source>
</evidence>
<evidence type="ECO:0000256" key="3">
    <source>
        <dbReference type="ARBA" id="ARBA00023163"/>
    </source>
</evidence>
<reference evidence="5 6" key="1">
    <citation type="submission" date="2020-02" db="EMBL/GenBank/DDBJ databases">
        <title>Whole-genome analyses of novel actinobacteria.</title>
        <authorList>
            <person name="Sahin N."/>
            <person name="Tatar D."/>
        </authorList>
    </citation>
    <scope>NUCLEOTIDE SEQUENCE [LARGE SCALE GENOMIC DNA]</scope>
    <source>
        <strain evidence="5 6">SB3404</strain>
    </source>
</reference>
<evidence type="ECO:0000313" key="5">
    <source>
        <dbReference type="EMBL" id="NGO72204.1"/>
    </source>
</evidence>
<dbReference type="InterPro" id="IPR036388">
    <property type="entry name" value="WH-like_DNA-bd_sf"/>
</dbReference>
<keyword evidence="3" id="KW-0804">Transcription</keyword>
<keyword evidence="6" id="KW-1185">Reference proteome</keyword>
<dbReference type="EMBL" id="JAAKZZ010000415">
    <property type="protein sequence ID" value="NGO72204.1"/>
    <property type="molecule type" value="Genomic_DNA"/>
</dbReference>
<evidence type="ECO:0000259" key="4">
    <source>
        <dbReference type="Pfam" id="PF12802"/>
    </source>
</evidence>
<feature type="domain" description="HTH marR-type" evidence="4">
    <location>
        <begin position="13"/>
        <end position="60"/>
    </location>
</feature>
<dbReference type="InterPro" id="IPR000835">
    <property type="entry name" value="HTH_MarR-typ"/>
</dbReference>
<dbReference type="SUPFAM" id="SSF46785">
    <property type="entry name" value="Winged helix' DNA-binding domain"/>
    <property type="match status" value="1"/>
</dbReference>
<proteinExistence type="predicted"/>
<dbReference type="AlphaFoldDB" id="A0A6G4X636"/>
<evidence type="ECO:0000313" key="6">
    <source>
        <dbReference type="Proteomes" id="UP000477722"/>
    </source>
</evidence>
<accession>A0A6G4X636</accession>
<dbReference type="PANTHER" id="PTHR38465">
    <property type="entry name" value="HTH-TYPE TRANSCRIPTIONAL REGULATOR MJ1563-RELATED"/>
    <property type="match status" value="1"/>
</dbReference>
<name>A0A6G4X636_9ACTN</name>
<keyword evidence="2" id="KW-0238">DNA-binding</keyword>
<organism evidence="5 6">
    <name type="scientific">Streptomyces boncukensis</name>
    <dbReference type="NCBI Taxonomy" id="2711219"/>
    <lineage>
        <taxon>Bacteria</taxon>
        <taxon>Bacillati</taxon>
        <taxon>Actinomycetota</taxon>
        <taxon>Actinomycetes</taxon>
        <taxon>Kitasatosporales</taxon>
        <taxon>Streptomycetaceae</taxon>
        <taxon>Streptomyces</taxon>
    </lineage>
</organism>
<dbReference type="Pfam" id="PF12802">
    <property type="entry name" value="MarR_2"/>
    <property type="match status" value="1"/>
</dbReference>
<dbReference type="Proteomes" id="UP000477722">
    <property type="component" value="Unassembled WGS sequence"/>
</dbReference>
<gene>
    <name evidence="5" type="ORF">G5C65_28420</name>
</gene>
<dbReference type="GO" id="GO:0003677">
    <property type="term" value="F:DNA binding"/>
    <property type="evidence" value="ECO:0007669"/>
    <property type="project" value="UniProtKB-KW"/>
</dbReference>
<dbReference type="Gene3D" id="1.10.10.10">
    <property type="entry name" value="Winged helix-like DNA-binding domain superfamily/Winged helix DNA-binding domain"/>
    <property type="match status" value="1"/>
</dbReference>
<dbReference type="Gene3D" id="1.10.287.160">
    <property type="entry name" value="HR1 repeat"/>
    <property type="match status" value="1"/>
</dbReference>
<evidence type="ECO:0000256" key="2">
    <source>
        <dbReference type="ARBA" id="ARBA00023125"/>
    </source>
</evidence>